<dbReference type="EMBL" id="CAMPGE010014661">
    <property type="protein sequence ID" value="CAI2373318.1"/>
    <property type="molecule type" value="Genomic_DNA"/>
</dbReference>
<protein>
    <submittedName>
        <fullName evidence="1">Uncharacterized protein</fullName>
    </submittedName>
</protein>
<accession>A0AAD1XII2</accession>
<evidence type="ECO:0000313" key="2">
    <source>
        <dbReference type="Proteomes" id="UP001295684"/>
    </source>
</evidence>
<proteinExistence type="predicted"/>
<name>A0AAD1XII2_EUPCR</name>
<comment type="caution">
    <text evidence="1">The sequence shown here is derived from an EMBL/GenBank/DDBJ whole genome shotgun (WGS) entry which is preliminary data.</text>
</comment>
<keyword evidence="2" id="KW-1185">Reference proteome</keyword>
<reference evidence="1" key="1">
    <citation type="submission" date="2023-07" db="EMBL/GenBank/DDBJ databases">
        <authorList>
            <consortium name="AG Swart"/>
            <person name="Singh M."/>
            <person name="Singh A."/>
            <person name="Seah K."/>
            <person name="Emmerich C."/>
        </authorList>
    </citation>
    <scope>NUCLEOTIDE SEQUENCE</scope>
    <source>
        <strain evidence="1">DP1</strain>
    </source>
</reference>
<sequence length="68" mass="8205">MRFSREILNKCQNWSEKLEISKCVVCKIESVDRIDYYIYKFFNIGNSLNKCSCDLRFNIWEGNEQGRE</sequence>
<gene>
    <name evidence="1" type="ORF">ECRASSUSDP1_LOCUS14660</name>
</gene>
<dbReference type="Proteomes" id="UP001295684">
    <property type="component" value="Unassembled WGS sequence"/>
</dbReference>
<evidence type="ECO:0000313" key="1">
    <source>
        <dbReference type="EMBL" id="CAI2373318.1"/>
    </source>
</evidence>
<organism evidence="1 2">
    <name type="scientific">Euplotes crassus</name>
    <dbReference type="NCBI Taxonomy" id="5936"/>
    <lineage>
        <taxon>Eukaryota</taxon>
        <taxon>Sar</taxon>
        <taxon>Alveolata</taxon>
        <taxon>Ciliophora</taxon>
        <taxon>Intramacronucleata</taxon>
        <taxon>Spirotrichea</taxon>
        <taxon>Hypotrichia</taxon>
        <taxon>Euplotida</taxon>
        <taxon>Euplotidae</taxon>
        <taxon>Moneuplotes</taxon>
    </lineage>
</organism>
<dbReference type="AlphaFoldDB" id="A0AAD1XII2"/>